<reference evidence="2" key="1">
    <citation type="journal article" date="2019" name="Int. J. Syst. Evol. Microbiol.">
        <title>The Global Catalogue of Microorganisms (GCM) 10K type strain sequencing project: providing services to taxonomists for standard genome sequencing and annotation.</title>
        <authorList>
            <consortium name="The Broad Institute Genomics Platform"/>
            <consortium name="The Broad Institute Genome Sequencing Center for Infectious Disease"/>
            <person name="Wu L."/>
            <person name="Ma J."/>
        </authorList>
    </citation>
    <scope>NUCLEOTIDE SEQUENCE [LARGE SCALE GENOMIC DNA]</scope>
    <source>
        <strain evidence="2">CGMCC 1.12478</strain>
    </source>
</reference>
<proteinExistence type="predicted"/>
<evidence type="ECO:0000313" key="1">
    <source>
        <dbReference type="EMBL" id="GGB88069.1"/>
    </source>
</evidence>
<comment type="caution">
    <text evidence="1">The sequence shown here is derived from an EMBL/GenBank/DDBJ whole genome shotgun (WGS) entry which is preliminary data.</text>
</comment>
<evidence type="ECO:0000313" key="2">
    <source>
        <dbReference type="Proteomes" id="UP000645462"/>
    </source>
</evidence>
<keyword evidence="2" id="KW-1185">Reference proteome</keyword>
<name>A0ABQ1K5C9_9RHOB</name>
<organism evidence="1 2">
    <name type="scientific">Marivita lacus</name>
    <dbReference type="NCBI Taxonomy" id="1323742"/>
    <lineage>
        <taxon>Bacteria</taxon>
        <taxon>Pseudomonadati</taxon>
        <taxon>Pseudomonadota</taxon>
        <taxon>Alphaproteobacteria</taxon>
        <taxon>Rhodobacterales</taxon>
        <taxon>Roseobacteraceae</taxon>
        <taxon>Marivita</taxon>
    </lineage>
</organism>
<dbReference type="RefSeq" id="WP_188479980.1">
    <property type="nucleotide sequence ID" value="NZ_BMFC01000001.1"/>
</dbReference>
<dbReference type="EMBL" id="BMFC01000001">
    <property type="protein sequence ID" value="GGB88069.1"/>
    <property type="molecule type" value="Genomic_DNA"/>
</dbReference>
<sequence length="68" mass="7738">MPIFLILLLLGVLAYLYWQHKTTTLTRECRWRRTAPGLWRCAACGAEMESESSPTLCLKLEKGPPGKM</sequence>
<dbReference type="Proteomes" id="UP000645462">
    <property type="component" value="Unassembled WGS sequence"/>
</dbReference>
<accession>A0ABQ1K5C9</accession>
<protein>
    <submittedName>
        <fullName evidence="1">Uncharacterized protein</fullName>
    </submittedName>
</protein>
<gene>
    <name evidence="1" type="ORF">GCM10011363_00870</name>
</gene>